<feature type="signal peptide" evidence="1">
    <location>
        <begin position="1"/>
        <end position="20"/>
    </location>
</feature>
<dbReference type="Proteomes" id="UP000199331">
    <property type="component" value="Unassembled WGS sequence"/>
</dbReference>
<evidence type="ECO:0000313" key="2">
    <source>
        <dbReference type="EMBL" id="SFO88476.1"/>
    </source>
</evidence>
<dbReference type="EMBL" id="FOWZ01000001">
    <property type="protein sequence ID" value="SFO88476.1"/>
    <property type="molecule type" value="Genomic_DNA"/>
</dbReference>
<keyword evidence="1" id="KW-0732">Signal</keyword>
<protein>
    <submittedName>
        <fullName evidence="2">UrcA family protein</fullName>
    </submittedName>
</protein>
<dbReference type="RefSeq" id="WP_090477028.1">
    <property type="nucleotide sequence ID" value="NZ_FOWZ01000001.1"/>
</dbReference>
<gene>
    <name evidence="2" type="ORF">SAMN04488060_0524</name>
</gene>
<dbReference type="STRING" id="604088.SAMN04488060_0524"/>
<keyword evidence="3" id="KW-1185">Reference proteome</keyword>
<accession>A0A1I5KV18</accession>
<proteinExistence type="predicted"/>
<dbReference type="InterPro" id="IPR030972">
    <property type="entry name" value="UrcA_uranyl"/>
</dbReference>
<feature type="chain" id="PRO_5011578666" evidence="1">
    <location>
        <begin position="21"/>
        <end position="101"/>
    </location>
</feature>
<sequence>MKTPLIMLAAIALAAPGAASANKAQEETISVEYRDLNLSSPEGLERLEFRIEAAARKVCGLDETRLGSRIRSRDSQRCYDETKETIDAQFAAVVERHARGG</sequence>
<dbReference type="NCBIfam" id="TIGR04433">
    <property type="entry name" value="UrcA_uranyl"/>
    <property type="match status" value="1"/>
</dbReference>
<dbReference type="AlphaFoldDB" id="A0A1I5KV18"/>
<organism evidence="2 3">
    <name type="scientific">Qipengyuania nanhaisediminis</name>
    <dbReference type="NCBI Taxonomy" id="604088"/>
    <lineage>
        <taxon>Bacteria</taxon>
        <taxon>Pseudomonadati</taxon>
        <taxon>Pseudomonadota</taxon>
        <taxon>Alphaproteobacteria</taxon>
        <taxon>Sphingomonadales</taxon>
        <taxon>Erythrobacteraceae</taxon>
        <taxon>Qipengyuania</taxon>
    </lineage>
</organism>
<reference evidence="3" key="1">
    <citation type="submission" date="2016-10" db="EMBL/GenBank/DDBJ databases">
        <authorList>
            <person name="Varghese N."/>
            <person name="Submissions S."/>
        </authorList>
    </citation>
    <scope>NUCLEOTIDE SEQUENCE [LARGE SCALE GENOMIC DNA]</scope>
    <source>
        <strain evidence="3">CGMCC 1.7715</strain>
    </source>
</reference>
<dbReference type="OrthoDB" id="7450905at2"/>
<name>A0A1I5KV18_9SPHN</name>
<evidence type="ECO:0000313" key="3">
    <source>
        <dbReference type="Proteomes" id="UP000199331"/>
    </source>
</evidence>
<evidence type="ECO:0000256" key="1">
    <source>
        <dbReference type="SAM" id="SignalP"/>
    </source>
</evidence>